<organism evidence="2 3">
    <name type="scientific">Pleurodeles waltl</name>
    <name type="common">Iberian ribbed newt</name>
    <dbReference type="NCBI Taxonomy" id="8319"/>
    <lineage>
        <taxon>Eukaryota</taxon>
        <taxon>Metazoa</taxon>
        <taxon>Chordata</taxon>
        <taxon>Craniata</taxon>
        <taxon>Vertebrata</taxon>
        <taxon>Euteleostomi</taxon>
        <taxon>Amphibia</taxon>
        <taxon>Batrachia</taxon>
        <taxon>Caudata</taxon>
        <taxon>Salamandroidea</taxon>
        <taxon>Salamandridae</taxon>
        <taxon>Pleurodelinae</taxon>
        <taxon>Pleurodeles</taxon>
    </lineage>
</organism>
<proteinExistence type="predicted"/>
<feature type="region of interest" description="Disordered" evidence="1">
    <location>
        <begin position="1"/>
        <end position="110"/>
    </location>
</feature>
<evidence type="ECO:0000256" key="1">
    <source>
        <dbReference type="SAM" id="MobiDB-lite"/>
    </source>
</evidence>
<reference evidence="2" key="1">
    <citation type="journal article" date="2022" name="bioRxiv">
        <title>Sequencing and chromosome-scale assembly of the giantPleurodeles waltlgenome.</title>
        <authorList>
            <person name="Brown T."/>
            <person name="Elewa A."/>
            <person name="Iarovenko S."/>
            <person name="Subramanian E."/>
            <person name="Araus A.J."/>
            <person name="Petzold A."/>
            <person name="Susuki M."/>
            <person name="Suzuki K.-i.T."/>
            <person name="Hayashi T."/>
            <person name="Toyoda A."/>
            <person name="Oliveira C."/>
            <person name="Osipova E."/>
            <person name="Leigh N.D."/>
            <person name="Simon A."/>
            <person name="Yun M.H."/>
        </authorList>
    </citation>
    <scope>NUCLEOTIDE SEQUENCE</scope>
    <source>
        <strain evidence="2">20211129_DDA</strain>
        <tissue evidence="2">Liver</tissue>
    </source>
</reference>
<feature type="compositionally biased region" description="Basic and acidic residues" evidence="1">
    <location>
        <begin position="64"/>
        <end position="110"/>
    </location>
</feature>
<dbReference type="AlphaFoldDB" id="A0AAV7Q2H1"/>
<feature type="compositionally biased region" description="Acidic residues" evidence="1">
    <location>
        <begin position="33"/>
        <end position="44"/>
    </location>
</feature>
<gene>
    <name evidence="2" type="ORF">NDU88_000223</name>
</gene>
<name>A0AAV7Q2H1_PLEWA</name>
<protein>
    <submittedName>
        <fullName evidence="2">Uncharacterized protein</fullName>
    </submittedName>
</protein>
<dbReference type="EMBL" id="JANPWB010000010">
    <property type="protein sequence ID" value="KAJ1133747.1"/>
    <property type="molecule type" value="Genomic_DNA"/>
</dbReference>
<sequence>MSRARYSHVTCQGQSELLPSSGDMSGPNGDMELPMETEEEEDGLGQEGEVTGGRGEEGEITWGKGEEGDAARVSRWQECEEKFEGGGRRGKSCEERSGKGSKVWVERSEG</sequence>
<evidence type="ECO:0000313" key="2">
    <source>
        <dbReference type="EMBL" id="KAJ1133747.1"/>
    </source>
</evidence>
<comment type="caution">
    <text evidence="2">The sequence shown here is derived from an EMBL/GenBank/DDBJ whole genome shotgun (WGS) entry which is preliminary data.</text>
</comment>
<dbReference type="Proteomes" id="UP001066276">
    <property type="component" value="Chromosome 6"/>
</dbReference>
<feature type="compositionally biased region" description="Polar residues" evidence="1">
    <location>
        <begin position="9"/>
        <end position="18"/>
    </location>
</feature>
<keyword evidence="3" id="KW-1185">Reference proteome</keyword>
<accession>A0AAV7Q2H1</accession>
<evidence type="ECO:0000313" key="3">
    <source>
        <dbReference type="Proteomes" id="UP001066276"/>
    </source>
</evidence>